<feature type="compositionally biased region" description="Polar residues" evidence="1">
    <location>
        <begin position="95"/>
        <end position="104"/>
    </location>
</feature>
<evidence type="ECO:0000313" key="3">
    <source>
        <dbReference type="Proteomes" id="UP000241764"/>
    </source>
</evidence>
<proteinExistence type="predicted"/>
<dbReference type="RefSeq" id="WP_106666479.1">
    <property type="nucleotide sequence ID" value="NZ_PGGM01000013.1"/>
</dbReference>
<evidence type="ECO:0000256" key="1">
    <source>
        <dbReference type="SAM" id="MobiDB-lite"/>
    </source>
</evidence>
<accession>A0A2P7B4L4</accession>
<feature type="compositionally biased region" description="Low complexity" evidence="1">
    <location>
        <begin position="110"/>
        <end position="131"/>
    </location>
</feature>
<protein>
    <submittedName>
        <fullName evidence="2">Uncharacterized protein</fullName>
    </submittedName>
</protein>
<dbReference type="AlphaFoldDB" id="A0A2P7B4L4"/>
<dbReference type="OrthoDB" id="6672309at2"/>
<dbReference type="EMBL" id="PGGM01000013">
    <property type="protein sequence ID" value="PSH61360.1"/>
    <property type="molecule type" value="Genomic_DNA"/>
</dbReference>
<reference evidence="3" key="1">
    <citation type="submission" date="2017-11" db="EMBL/GenBank/DDBJ databases">
        <authorList>
            <person name="Kuznetsova I."/>
            <person name="Sazanova A."/>
            <person name="Chirak E."/>
            <person name="Safronova V."/>
            <person name="Willems A."/>
        </authorList>
    </citation>
    <scope>NUCLEOTIDE SEQUENCE [LARGE SCALE GENOMIC DNA]</scope>
    <source>
        <strain evidence="3">CCBAU 03422</strain>
    </source>
</reference>
<feature type="region of interest" description="Disordered" evidence="1">
    <location>
        <begin position="52"/>
        <end position="131"/>
    </location>
</feature>
<sequence>MKKNFGTGRTPTSDTDQISQSRRKLLMGCAWLPAAPLLAMLGGCNDSDNAISDADAPSTFEPPASTAEISPPIPAPDGLRIPLPPFSAPGDTGVLASQQTQRGQPDTGDAASPGVSTPATSTPATSIADASSADAPAPVIASFRPQSSWPGKVGIYSLQYNTFSQGLGRKEVSEGTQGSVLYTYAVTDPADKNKKITKTKTFEGIETCLKRALDNKFALLYRAMAEAFKAHPPLDRKFDVSFFTAPEFFWNVPWGDFLDETELVKTLENDGSKTIADLILDTVTRNVRTLISLFPIEEYGHIVLLPGTIAVLRAMPETKLAGNPPAGLSSTIYEPTNRVVCIHNLPTDDKNYPRPAYMIWPKRVVSDLDYYRSLTTIGGMAGPPAVGPACTSGKIKTVPAVDMEVTWCDTTKGGLKLYIKKTSSFKGQSFDSQGNVLPGKFENDIIDGLPFGIDICLDHMDASVETSARRDELDKSKFKLDFLIACSQALMESNFKTTPTIQYAIRNDGRLVAGSTNPQIRKLSYDKNGVINCLDEKGKFKADTDLKPLEGEVPVFVKGKTAVPVASPVIGVIPEILDNMSWSNVTVWSLDIDNSDKPVAAHTLVASNPPSNLKKEPEIQFIQ</sequence>
<keyword evidence="3" id="KW-1185">Reference proteome</keyword>
<gene>
    <name evidence="2" type="ORF">CU103_23645</name>
</gene>
<dbReference type="Proteomes" id="UP000241764">
    <property type="component" value="Unassembled WGS sequence"/>
</dbReference>
<comment type="caution">
    <text evidence="2">The sequence shown here is derived from an EMBL/GenBank/DDBJ whole genome shotgun (WGS) entry which is preliminary data.</text>
</comment>
<organism evidence="2 3">
    <name type="scientific">Phyllobacterium sophorae</name>
    <dbReference type="NCBI Taxonomy" id="1520277"/>
    <lineage>
        <taxon>Bacteria</taxon>
        <taxon>Pseudomonadati</taxon>
        <taxon>Pseudomonadota</taxon>
        <taxon>Alphaproteobacteria</taxon>
        <taxon>Hyphomicrobiales</taxon>
        <taxon>Phyllobacteriaceae</taxon>
        <taxon>Phyllobacterium</taxon>
    </lineage>
</organism>
<evidence type="ECO:0000313" key="2">
    <source>
        <dbReference type="EMBL" id="PSH61360.1"/>
    </source>
</evidence>
<name>A0A2P7B4L4_9HYPH</name>